<dbReference type="GO" id="GO:0032588">
    <property type="term" value="C:trans-Golgi network membrane"/>
    <property type="evidence" value="ECO:0007669"/>
    <property type="project" value="TreeGrafter"/>
</dbReference>
<evidence type="ECO:0000256" key="1">
    <source>
        <dbReference type="SAM" id="MobiDB-lite"/>
    </source>
</evidence>
<reference evidence="2" key="1">
    <citation type="submission" date="2021-01" db="EMBL/GenBank/DDBJ databases">
        <authorList>
            <consortium name="Genoscope - CEA"/>
            <person name="William W."/>
        </authorList>
    </citation>
    <scope>NUCLEOTIDE SEQUENCE</scope>
</reference>
<protein>
    <submittedName>
        <fullName evidence="2">Uncharacterized protein</fullName>
    </submittedName>
</protein>
<dbReference type="InterPro" id="IPR039273">
    <property type="entry name" value="TEPSIN"/>
</dbReference>
<feature type="compositionally biased region" description="Low complexity" evidence="1">
    <location>
        <begin position="66"/>
        <end position="78"/>
    </location>
</feature>
<dbReference type="AlphaFoldDB" id="A0A8S1MHM4"/>
<dbReference type="OrthoDB" id="310807at2759"/>
<keyword evidence="3" id="KW-1185">Reference proteome</keyword>
<evidence type="ECO:0000313" key="2">
    <source>
        <dbReference type="EMBL" id="CAD8076176.1"/>
    </source>
</evidence>
<dbReference type="EMBL" id="CAJJDN010000034">
    <property type="protein sequence ID" value="CAD8076176.1"/>
    <property type="molecule type" value="Genomic_DNA"/>
</dbReference>
<proteinExistence type="predicted"/>
<dbReference type="PANTHER" id="PTHR21514:SF0">
    <property type="entry name" value="AP-4 COMPLEX ACCESSORY SUBUNIT TEPSIN"/>
    <property type="match status" value="1"/>
</dbReference>
<evidence type="ECO:0000313" key="3">
    <source>
        <dbReference type="Proteomes" id="UP000692954"/>
    </source>
</evidence>
<comment type="caution">
    <text evidence="2">The sequence shown here is derived from an EMBL/GenBank/DDBJ whole genome shotgun (WGS) entry which is preliminary data.</text>
</comment>
<gene>
    <name evidence="2" type="ORF">PSON_ATCC_30995.1.T0340219</name>
</gene>
<feature type="region of interest" description="Disordered" evidence="1">
    <location>
        <begin position="1"/>
        <end position="78"/>
    </location>
</feature>
<dbReference type="Proteomes" id="UP000692954">
    <property type="component" value="Unassembled WGS sequence"/>
</dbReference>
<organism evidence="2 3">
    <name type="scientific">Paramecium sonneborni</name>
    <dbReference type="NCBI Taxonomy" id="65129"/>
    <lineage>
        <taxon>Eukaryota</taxon>
        <taxon>Sar</taxon>
        <taxon>Alveolata</taxon>
        <taxon>Ciliophora</taxon>
        <taxon>Intramacronucleata</taxon>
        <taxon>Oligohymenophorea</taxon>
        <taxon>Peniculida</taxon>
        <taxon>Parameciidae</taxon>
        <taxon>Paramecium</taxon>
    </lineage>
</organism>
<name>A0A8S1MHM4_9CILI</name>
<dbReference type="PANTHER" id="PTHR21514">
    <property type="entry name" value="AP-4 COMPLEX ACCESSORY SUBUNIT TEPSIN"/>
    <property type="match status" value="1"/>
</dbReference>
<sequence length="501" mass="58680">MSSILNKFRKQPQNDVPPGIKLENTLFGQSNGTYQPPLIPAVQLPQTTQPRLKGRPGGGWDDEPEPQQQQKQIQNTQPINTINLIDETPSKQNEIKSNMDMIPPLQPFHNNIQLSRVTDYKKGQLLTYEELEIGGFQFEFHLVEEVIKLGGIKLKQSDSVLKEFARACQTLQEQLIGSILLNKLYSEENWKVQIRCIYAIQFISQQYQNYREFFQINQNYLKIDTEQQILQSAIEQTILEINGQQTQKQKEFQFEFREPPKPQQNNVQQQQLNLIEIGNNENQLKQQQQQKLDLKSLKIKQPQVQQQSQPYQQQQQQYNQQNSNQIDLLEAFNEISIQNLNQNQNQQQQQKEAISFDEILNSQSYSQTTTQQPQQKKNAFGFLKKDQQQQSQQQQPQYSNQEQQQQLNTLLLQAPQQLYQQPALSQQQVSNISTSGQSQNLYNLQQQQTQMAQPNYSQAFVQYNIQQQQYNLVQQTQFTQEQPKQKQQPNPKENAFDFLNF</sequence>
<feature type="region of interest" description="Disordered" evidence="1">
    <location>
        <begin position="478"/>
        <end position="501"/>
    </location>
</feature>
<accession>A0A8S1MHM4</accession>
<feature type="compositionally biased region" description="Low complexity" evidence="1">
    <location>
        <begin position="478"/>
        <end position="493"/>
    </location>
</feature>